<keyword evidence="1" id="KW-0472">Membrane</keyword>
<evidence type="ECO:0000313" key="2">
    <source>
        <dbReference type="EMBL" id="KAE9386287.1"/>
    </source>
</evidence>
<feature type="transmembrane region" description="Helical" evidence="1">
    <location>
        <begin position="20"/>
        <end position="42"/>
    </location>
</feature>
<evidence type="ECO:0000313" key="3">
    <source>
        <dbReference type="Proteomes" id="UP000799118"/>
    </source>
</evidence>
<gene>
    <name evidence="2" type="ORF">BT96DRAFT_1086584</name>
</gene>
<evidence type="ECO:0000256" key="1">
    <source>
        <dbReference type="SAM" id="Phobius"/>
    </source>
</evidence>
<dbReference type="AlphaFoldDB" id="A0A6A4GLV2"/>
<sequence length="70" mass="7293">MPTAYPLPTNVSPPTVANTASLLRIVAFGLISAAAITSRLFAVINFESIVQELNSGTGSIQQHGTLLVVL</sequence>
<dbReference type="Proteomes" id="UP000799118">
    <property type="component" value="Unassembled WGS sequence"/>
</dbReference>
<accession>A0A6A4GLV2</accession>
<protein>
    <submittedName>
        <fullName evidence="2">Uncharacterized protein</fullName>
    </submittedName>
</protein>
<reference evidence="2" key="1">
    <citation type="journal article" date="2019" name="Environ. Microbiol.">
        <title>Fungal ecological strategies reflected in gene transcription - a case study of two litter decomposers.</title>
        <authorList>
            <person name="Barbi F."/>
            <person name="Kohler A."/>
            <person name="Barry K."/>
            <person name="Baskaran P."/>
            <person name="Daum C."/>
            <person name="Fauchery L."/>
            <person name="Ihrmark K."/>
            <person name="Kuo A."/>
            <person name="LaButti K."/>
            <person name="Lipzen A."/>
            <person name="Morin E."/>
            <person name="Grigoriev I.V."/>
            <person name="Henrissat B."/>
            <person name="Lindahl B."/>
            <person name="Martin F."/>
        </authorList>
    </citation>
    <scope>NUCLEOTIDE SEQUENCE</scope>
    <source>
        <strain evidence="2">JB14</strain>
    </source>
</reference>
<name>A0A6A4GLV2_9AGAR</name>
<organism evidence="2 3">
    <name type="scientific">Gymnopus androsaceus JB14</name>
    <dbReference type="NCBI Taxonomy" id="1447944"/>
    <lineage>
        <taxon>Eukaryota</taxon>
        <taxon>Fungi</taxon>
        <taxon>Dikarya</taxon>
        <taxon>Basidiomycota</taxon>
        <taxon>Agaricomycotina</taxon>
        <taxon>Agaricomycetes</taxon>
        <taxon>Agaricomycetidae</taxon>
        <taxon>Agaricales</taxon>
        <taxon>Marasmiineae</taxon>
        <taxon>Omphalotaceae</taxon>
        <taxon>Gymnopus</taxon>
    </lineage>
</organism>
<keyword evidence="1" id="KW-0812">Transmembrane</keyword>
<proteinExistence type="predicted"/>
<keyword evidence="1" id="KW-1133">Transmembrane helix</keyword>
<keyword evidence="3" id="KW-1185">Reference proteome</keyword>
<dbReference type="EMBL" id="ML769893">
    <property type="protein sequence ID" value="KAE9386287.1"/>
    <property type="molecule type" value="Genomic_DNA"/>
</dbReference>